<accession>A0ABU1YQ19</accession>
<proteinExistence type="predicted"/>
<organism evidence="1 2">
    <name type="scientific">Roseateles saccharophilus</name>
    <name type="common">Pseudomonas saccharophila</name>
    <dbReference type="NCBI Taxonomy" id="304"/>
    <lineage>
        <taxon>Bacteria</taxon>
        <taxon>Pseudomonadati</taxon>
        <taxon>Pseudomonadota</taxon>
        <taxon>Betaproteobacteria</taxon>
        <taxon>Burkholderiales</taxon>
        <taxon>Sphaerotilaceae</taxon>
        <taxon>Roseateles</taxon>
    </lineage>
</organism>
<sequence length="31" mass="3338">MEASRDASSFIVRDTRGGAMPLGCQLLAWTP</sequence>
<keyword evidence="2" id="KW-1185">Reference proteome</keyword>
<dbReference type="EMBL" id="JAVDXU010000002">
    <property type="protein sequence ID" value="MDR7270949.1"/>
    <property type="molecule type" value="Genomic_DNA"/>
</dbReference>
<comment type="caution">
    <text evidence="1">The sequence shown here is derived from an EMBL/GenBank/DDBJ whole genome shotgun (WGS) entry which is preliminary data.</text>
</comment>
<name>A0ABU1YQ19_ROSSA</name>
<evidence type="ECO:0000313" key="2">
    <source>
        <dbReference type="Proteomes" id="UP001180453"/>
    </source>
</evidence>
<gene>
    <name evidence="1" type="ORF">J2X20_003607</name>
</gene>
<evidence type="ECO:0000313" key="1">
    <source>
        <dbReference type="EMBL" id="MDR7270949.1"/>
    </source>
</evidence>
<reference evidence="1 2" key="1">
    <citation type="submission" date="2023-07" db="EMBL/GenBank/DDBJ databases">
        <title>Sorghum-associated microbial communities from plants grown in Nebraska, USA.</title>
        <authorList>
            <person name="Schachtman D."/>
        </authorList>
    </citation>
    <scope>NUCLEOTIDE SEQUENCE [LARGE SCALE GENOMIC DNA]</scope>
    <source>
        <strain evidence="1 2">BE314</strain>
    </source>
</reference>
<protein>
    <submittedName>
        <fullName evidence="1">Uncharacterized protein</fullName>
    </submittedName>
</protein>
<dbReference type="Proteomes" id="UP001180453">
    <property type="component" value="Unassembled WGS sequence"/>
</dbReference>